<keyword evidence="8 9" id="KW-0051">Antiviral defense</keyword>
<evidence type="ECO:0000256" key="6">
    <source>
        <dbReference type="ARBA" id="ARBA00022801"/>
    </source>
</evidence>
<dbReference type="OrthoDB" id="279819at2"/>
<sequence>MSKYHLVVYDVNEKQVGKVHKILSRYLFWQQNSTFEGYLPKSSVKELLRKVRRLLTGEDALVVYFLTSKERLRKEVLGIDKSRTVGKIVV</sequence>
<evidence type="ECO:0000256" key="9">
    <source>
        <dbReference type="HAMAP-Rule" id="MF_01471"/>
    </source>
</evidence>
<name>A0A0X1KRC3_9THEM</name>
<dbReference type="GO" id="GO:0043571">
    <property type="term" value="P:maintenance of CRISPR repeat elements"/>
    <property type="evidence" value="ECO:0007669"/>
    <property type="project" value="UniProtKB-UniRule"/>
</dbReference>
<comment type="cofactor">
    <cofactor evidence="1 9">
        <name>Mg(2+)</name>
        <dbReference type="ChEBI" id="CHEBI:18420"/>
    </cofactor>
</comment>
<dbReference type="KEGG" id="phy:AJ81_05355"/>
<evidence type="ECO:0000313" key="10">
    <source>
        <dbReference type="EMBL" id="AJC73724.1"/>
    </source>
</evidence>
<keyword evidence="4 9" id="KW-0479">Metal-binding</keyword>
<dbReference type="NCBIfam" id="TIGR01573">
    <property type="entry name" value="cas2"/>
    <property type="match status" value="1"/>
</dbReference>
<dbReference type="STRING" id="1123384.AJ81_05355"/>
<evidence type="ECO:0000256" key="3">
    <source>
        <dbReference type="ARBA" id="ARBA00022722"/>
    </source>
</evidence>
<comment type="similarity">
    <text evidence="2 9">Belongs to the CRISPR-associated endoribonuclease Cas2 protein family.</text>
</comment>
<evidence type="ECO:0000313" key="11">
    <source>
        <dbReference type="Proteomes" id="UP000077469"/>
    </source>
</evidence>
<dbReference type="Gene3D" id="3.30.70.240">
    <property type="match status" value="1"/>
</dbReference>
<evidence type="ECO:0000256" key="1">
    <source>
        <dbReference type="ARBA" id="ARBA00001946"/>
    </source>
</evidence>
<gene>
    <name evidence="9" type="primary">cas2</name>
    <name evidence="10" type="ORF">AJ81_05355</name>
</gene>
<feature type="binding site" evidence="9">
    <location>
        <position position="10"/>
    </location>
    <ligand>
        <name>Mg(2+)</name>
        <dbReference type="ChEBI" id="CHEBI:18420"/>
        <note>catalytic</note>
    </ligand>
</feature>
<evidence type="ECO:0000256" key="7">
    <source>
        <dbReference type="ARBA" id="ARBA00022842"/>
    </source>
</evidence>
<dbReference type="EMBL" id="CP007141">
    <property type="protein sequence ID" value="AJC73724.1"/>
    <property type="molecule type" value="Genomic_DNA"/>
</dbReference>
<comment type="subunit">
    <text evidence="9">Homodimer, forms a heterotetramer with a Cas1 homodimer.</text>
</comment>
<dbReference type="SUPFAM" id="SSF143430">
    <property type="entry name" value="TTP0101/SSO1404-like"/>
    <property type="match status" value="1"/>
</dbReference>
<evidence type="ECO:0000256" key="5">
    <source>
        <dbReference type="ARBA" id="ARBA00022759"/>
    </source>
</evidence>
<accession>A0A0X1KRC3</accession>
<dbReference type="GO" id="GO:0004521">
    <property type="term" value="F:RNA endonuclease activity"/>
    <property type="evidence" value="ECO:0007669"/>
    <property type="project" value="InterPro"/>
</dbReference>
<dbReference type="AlphaFoldDB" id="A0A0X1KRC3"/>
<keyword evidence="11" id="KW-1185">Reference proteome</keyword>
<dbReference type="GO" id="GO:0016787">
    <property type="term" value="F:hydrolase activity"/>
    <property type="evidence" value="ECO:0007669"/>
    <property type="project" value="UniProtKB-KW"/>
</dbReference>
<protein>
    <recommendedName>
        <fullName evidence="9">CRISPR-associated endoribonuclease Cas2</fullName>
        <ecNumber evidence="9">3.1.-.-</ecNumber>
    </recommendedName>
</protein>
<evidence type="ECO:0000256" key="8">
    <source>
        <dbReference type="ARBA" id="ARBA00023118"/>
    </source>
</evidence>
<dbReference type="Pfam" id="PF09827">
    <property type="entry name" value="CRISPR_Cas2"/>
    <property type="match status" value="1"/>
</dbReference>
<keyword evidence="6 9" id="KW-0378">Hydrolase</keyword>
<dbReference type="RefSeq" id="WP_031505223.1">
    <property type="nucleotide sequence ID" value="NC_022795.1"/>
</dbReference>
<dbReference type="PANTHER" id="PTHR34405">
    <property type="entry name" value="CRISPR-ASSOCIATED ENDORIBONUCLEASE CAS2"/>
    <property type="match status" value="1"/>
</dbReference>
<keyword evidence="7 9" id="KW-0460">Magnesium</keyword>
<dbReference type="CDD" id="cd09725">
    <property type="entry name" value="Cas2_I_II_III"/>
    <property type="match status" value="1"/>
</dbReference>
<evidence type="ECO:0000256" key="2">
    <source>
        <dbReference type="ARBA" id="ARBA00009959"/>
    </source>
</evidence>
<dbReference type="PATRIC" id="fig|1123384.7.peg.1059"/>
<comment type="function">
    <text evidence="9">CRISPR (clustered regularly interspaced short palindromic repeat), is an adaptive immune system that provides protection against mobile genetic elements (viruses, transposable elements and conjugative plasmids). CRISPR clusters contain sequences complementary to antecedent mobile elements and target invading nucleic acids. CRISPR clusters are transcribed and processed into CRISPR RNA (crRNA). Functions as a ssRNA-specific endoribonuclease. Involved in the integration of spacer DNA into the CRISPR cassette.</text>
</comment>
<dbReference type="InterPro" id="IPR021127">
    <property type="entry name" value="CRISPR_associated_Cas2"/>
</dbReference>
<dbReference type="GO" id="GO:0046872">
    <property type="term" value="F:metal ion binding"/>
    <property type="evidence" value="ECO:0007669"/>
    <property type="project" value="UniProtKB-UniRule"/>
</dbReference>
<dbReference type="GO" id="GO:0051607">
    <property type="term" value="P:defense response to virus"/>
    <property type="evidence" value="ECO:0007669"/>
    <property type="project" value="UniProtKB-UniRule"/>
</dbReference>
<dbReference type="HAMAP" id="MF_01471">
    <property type="entry name" value="Cas2"/>
    <property type="match status" value="1"/>
</dbReference>
<organism evidence="10 11">
    <name type="scientific">Pseudothermotoga hypogea DSM 11164 = NBRC 106472</name>
    <dbReference type="NCBI Taxonomy" id="1123384"/>
    <lineage>
        <taxon>Bacteria</taxon>
        <taxon>Thermotogati</taxon>
        <taxon>Thermotogota</taxon>
        <taxon>Thermotogae</taxon>
        <taxon>Thermotogales</taxon>
        <taxon>Thermotogaceae</taxon>
        <taxon>Pseudothermotoga</taxon>
    </lineage>
</organism>
<dbReference type="PaxDb" id="1123384-AJ81_05355"/>
<dbReference type="InterPro" id="IPR019199">
    <property type="entry name" value="Virulence_VapD/CRISPR_Cas2"/>
</dbReference>
<keyword evidence="3 9" id="KW-0540">Nuclease</keyword>
<reference evidence="10 11" key="1">
    <citation type="submission" date="2014-01" db="EMBL/GenBank/DDBJ databases">
        <title>Genome sequencing of Thermotog hypogea.</title>
        <authorList>
            <person name="Zhang X."/>
            <person name="Alvare G."/>
            <person name="Fristensky B."/>
            <person name="Chen L."/>
            <person name="Suen T."/>
            <person name="Chen Q."/>
            <person name="Ma K."/>
        </authorList>
    </citation>
    <scope>NUCLEOTIDE SEQUENCE [LARGE SCALE GENOMIC DNA]</scope>
    <source>
        <strain evidence="10 11">DSM 11164</strain>
    </source>
</reference>
<keyword evidence="5 9" id="KW-0255">Endonuclease</keyword>
<dbReference type="EC" id="3.1.-.-" evidence="9"/>
<proteinExistence type="inferred from homology"/>
<dbReference type="Proteomes" id="UP000077469">
    <property type="component" value="Chromosome"/>
</dbReference>
<evidence type="ECO:0000256" key="4">
    <source>
        <dbReference type="ARBA" id="ARBA00022723"/>
    </source>
</evidence>